<dbReference type="PANTHER" id="PTHR16263:SF4">
    <property type="entry name" value="TETRATRICOPEPTIDE REPEAT PROTEIN 38"/>
    <property type="match status" value="1"/>
</dbReference>
<dbReference type="Proteomes" id="UP000766336">
    <property type="component" value="Unassembled WGS sequence"/>
</dbReference>
<organism evidence="5 6">
    <name type="scientific">Roseococcus pinisoli</name>
    <dbReference type="NCBI Taxonomy" id="2835040"/>
    <lineage>
        <taxon>Bacteria</taxon>
        <taxon>Pseudomonadati</taxon>
        <taxon>Pseudomonadota</taxon>
        <taxon>Alphaproteobacteria</taxon>
        <taxon>Acetobacterales</taxon>
        <taxon>Roseomonadaceae</taxon>
        <taxon>Roseococcus</taxon>
    </lineage>
</organism>
<evidence type="ECO:0000256" key="3">
    <source>
        <dbReference type="ARBA" id="ARBA00022737"/>
    </source>
</evidence>
<evidence type="ECO:0000256" key="4">
    <source>
        <dbReference type="ARBA" id="ARBA00022803"/>
    </source>
</evidence>
<gene>
    <name evidence="5" type="ORF">KHU32_19320</name>
</gene>
<protein>
    <recommendedName>
        <fullName evidence="2">Tetratricopeptide repeat protein 38</fullName>
    </recommendedName>
</protein>
<dbReference type="Gene3D" id="1.25.40.10">
    <property type="entry name" value="Tetratricopeptide repeat domain"/>
    <property type="match status" value="1"/>
</dbReference>
<proteinExistence type="inferred from homology"/>
<name>A0ABS5QHD8_9PROT</name>
<dbReference type="InterPro" id="IPR033891">
    <property type="entry name" value="TTC38"/>
</dbReference>
<keyword evidence="4" id="KW-0802">TPR repeat</keyword>
<dbReference type="InterPro" id="IPR011990">
    <property type="entry name" value="TPR-like_helical_dom_sf"/>
</dbReference>
<sequence>MQDPQGYRLTTSSTEAARLYNLAQQSLLEYRLSTMATIKEVIAADPAFALGHCLRGYQFMMYGSFSVLKAARSALEAAEANAAGATSRERQHIAALRAWVEGRVGRAITLWEQLLADSPLDIVALRLHHFSCFWSGRQHSLRGGAAAVLEAWSEEVPGYGNVLGMLAFGHEECGQYREAERFGRMAVERNPNDLWAIHAVAHVLEMEDRQEEGIAWLARPADAWSDRNPFKGHLWWHLALFHLENGQYDQVLALYDRSVQNDGSTFYLDIQNAASLLARLDLRGVDVGTRWESLADFAEKSIGDHGLIFTDLHYMMALARQRRFGAAERLLESMEDYAMDETTDASSVIRRLGLPLCRGILAFEQGDYAAAADSFAPLHNDDGPIGASHAQRDIVDQYLIEASIRADRLGQARLLLAERVRLRPNNHAAAERHREVVRRIHEKA</sequence>
<dbReference type="EMBL" id="JAHCDA010000004">
    <property type="protein sequence ID" value="MBS7813104.1"/>
    <property type="molecule type" value="Genomic_DNA"/>
</dbReference>
<comment type="caution">
    <text evidence="5">The sequence shown here is derived from an EMBL/GenBank/DDBJ whole genome shotgun (WGS) entry which is preliminary data.</text>
</comment>
<evidence type="ECO:0000313" key="5">
    <source>
        <dbReference type="EMBL" id="MBS7813104.1"/>
    </source>
</evidence>
<dbReference type="RefSeq" id="WP_213671803.1">
    <property type="nucleotide sequence ID" value="NZ_JAHCDA010000004.1"/>
</dbReference>
<evidence type="ECO:0000256" key="2">
    <source>
        <dbReference type="ARBA" id="ARBA00019992"/>
    </source>
</evidence>
<reference evidence="5 6" key="1">
    <citation type="submission" date="2021-05" db="EMBL/GenBank/DDBJ databases">
        <title>Roseococcus sp. XZZS9, whole genome shotgun sequencing project.</title>
        <authorList>
            <person name="Zhao G."/>
            <person name="Shen L."/>
        </authorList>
    </citation>
    <scope>NUCLEOTIDE SEQUENCE [LARGE SCALE GENOMIC DNA]</scope>
    <source>
        <strain evidence="5 6">XZZS9</strain>
    </source>
</reference>
<dbReference type="SUPFAM" id="SSF48452">
    <property type="entry name" value="TPR-like"/>
    <property type="match status" value="1"/>
</dbReference>
<evidence type="ECO:0000256" key="1">
    <source>
        <dbReference type="ARBA" id="ARBA00005857"/>
    </source>
</evidence>
<dbReference type="CDD" id="cd05804">
    <property type="entry name" value="StaR_like"/>
    <property type="match status" value="1"/>
</dbReference>
<comment type="similarity">
    <text evidence="1">Belongs to the TTC38 family.</text>
</comment>
<keyword evidence="6" id="KW-1185">Reference proteome</keyword>
<evidence type="ECO:0000313" key="6">
    <source>
        <dbReference type="Proteomes" id="UP000766336"/>
    </source>
</evidence>
<accession>A0ABS5QHD8</accession>
<dbReference type="PANTHER" id="PTHR16263">
    <property type="entry name" value="TETRATRICOPEPTIDE REPEAT PROTEIN 38"/>
    <property type="match status" value="1"/>
</dbReference>
<keyword evidence="3" id="KW-0677">Repeat</keyword>